<keyword evidence="8" id="KW-1185">Reference proteome</keyword>
<evidence type="ECO:0000256" key="4">
    <source>
        <dbReference type="ARBA" id="ARBA00022989"/>
    </source>
</evidence>
<name>A0A1X6WX36_9MICO</name>
<keyword evidence="4 6" id="KW-1133">Transmembrane helix</keyword>
<feature type="transmembrane region" description="Helical" evidence="6">
    <location>
        <begin position="43"/>
        <end position="61"/>
    </location>
</feature>
<keyword evidence="5 6" id="KW-0472">Membrane</keyword>
<evidence type="ECO:0000256" key="2">
    <source>
        <dbReference type="ARBA" id="ARBA00022448"/>
    </source>
</evidence>
<keyword evidence="3 6" id="KW-0812">Transmembrane</keyword>
<keyword evidence="2" id="KW-0813">Transport</keyword>
<organism evidence="7 8">
    <name type="scientific">Brachybacterium nesterenkovii</name>
    <dbReference type="NCBI Taxonomy" id="47847"/>
    <lineage>
        <taxon>Bacteria</taxon>
        <taxon>Bacillati</taxon>
        <taxon>Actinomycetota</taxon>
        <taxon>Actinomycetes</taxon>
        <taxon>Micrococcales</taxon>
        <taxon>Dermabacteraceae</taxon>
        <taxon>Brachybacterium</taxon>
    </lineage>
</organism>
<dbReference type="Pfam" id="PF01384">
    <property type="entry name" value="PHO4"/>
    <property type="match status" value="2"/>
</dbReference>
<evidence type="ECO:0000313" key="7">
    <source>
        <dbReference type="EMBL" id="SLM90386.1"/>
    </source>
</evidence>
<dbReference type="PANTHER" id="PTHR11101">
    <property type="entry name" value="PHOSPHATE TRANSPORTER"/>
    <property type="match status" value="1"/>
</dbReference>
<evidence type="ECO:0000256" key="1">
    <source>
        <dbReference type="ARBA" id="ARBA00004141"/>
    </source>
</evidence>
<dbReference type="EMBL" id="FWFG01000048">
    <property type="protein sequence ID" value="SLM90386.1"/>
    <property type="molecule type" value="Genomic_DNA"/>
</dbReference>
<evidence type="ECO:0000313" key="8">
    <source>
        <dbReference type="Proteomes" id="UP000195981"/>
    </source>
</evidence>
<evidence type="ECO:0000256" key="6">
    <source>
        <dbReference type="SAM" id="Phobius"/>
    </source>
</evidence>
<dbReference type="AlphaFoldDB" id="A0A1X6WX36"/>
<reference evidence="7 8" key="1">
    <citation type="submission" date="2017-02" db="EMBL/GenBank/DDBJ databases">
        <authorList>
            <person name="Peterson S.W."/>
        </authorList>
    </citation>
    <scope>NUCLEOTIDE SEQUENCE [LARGE SCALE GENOMIC DNA]</scope>
    <source>
        <strain evidence="7 8">CIP104813</strain>
    </source>
</reference>
<dbReference type="GO" id="GO:0016020">
    <property type="term" value="C:membrane"/>
    <property type="evidence" value="ECO:0007669"/>
    <property type="project" value="UniProtKB-SubCell"/>
</dbReference>
<dbReference type="OrthoDB" id="9779554at2"/>
<feature type="transmembrane region" description="Helical" evidence="6">
    <location>
        <begin position="82"/>
        <end position="105"/>
    </location>
</feature>
<evidence type="ECO:0000256" key="3">
    <source>
        <dbReference type="ARBA" id="ARBA00022692"/>
    </source>
</evidence>
<dbReference type="InterPro" id="IPR001204">
    <property type="entry name" value="Phos_transporter"/>
</dbReference>
<dbReference type="Proteomes" id="UP000195981">
    <property type="component" value="Unassembled WGS sequence"/>
</dbReference>
<dbReference type="GO" id="GO:0035435">
    <property type="term" value="P:phosphate ion transmembrane transport"/>
    <property type="evidence" value="ECO:0007669"/>
    <property type="project" value="TreeGrafter"/>
</dbReference>
<comment type="subcellular location">
    <subcellularLocation>
        <location evidence="1">Membrane</location>
        <topology evidence="1">Multi-pass membrane protein</topology>
    </subcellularLocation>
</comment>
<dbReference type="PANTHER" id="PTHR11101:SF80">
    <property type="entry name" value="PHOSPHATE TRANSPORTER"/>
    <property type="match status" value="1"/>
</dbReference>
<feature type="transmembrane region" description="Helical" evidence="6">
    <location>
        <begin position="137"/>
        <end position="163"/>
    </location>
</feature>
<gene>
    <name evidence="7" type="ORF">FM110_04825</name>
</gene>
<feature type="transmembrane region" description="Helical" evidence="6">
    <location>
        <begin position="217"/>
        <end position="235"/>
    </location>
</feature>
<dbReference type="GO" id="GO:0005315">
    <property type="term" value="F:phosphate transmembrane transporter activity"/>
    <property type="evidence" value="ECO:0007669"/>
    <property type="project" value="InterPro"/>
</dbReference>
<protein>
    <submittedName>
        <fullName evidence="7">Probable low-affinity inorganic phosphate transporter</fullName>
    </submittedName>
</protein>
<sequence length="333" mass="33137">MSLGLLGVGALALALAALNGLHDASNAVSTTIATRTLSERAALRLAAGLNLLGALLGLGVAESGTRLALDGLRPALEPAGSGSTAVVLITAALLGGLAWGLFTWWRGTPSSTWHAVYGGLAGATLALGLRVPWTHEIGLVALSLLISPLLGGGLTYLLVLGLARVTTRTRVRNRHLRAAQTVSAGAVAAGHGMTDVLLPMSALVLAAEATDSAPLPWWAGPLLAVALALGTLAGGRRIIRTLVSRLTDLSTAQGLAAETSAAVMMLAASIGLGAPVSTSHTITAGIVGSGLAVGPRSVRWPVVGRILATWVATPVVAGGAAALAAAVLSVLPA</sequence>
<dbReference type="RefSeq" id="WP_087103188.1">
    <property type="nucleotide sequence ID" value="NZ_FWFG01000048.1"/>
</dbReference>
<feature type="transmembrane region" description="Helical" evidence="6">
    <location>
        <begin position="306"/>
        <end position="331"/>
    </location>
</feature>
<proteinExistence type="predicted"/>
<evidence type="ECO:0000256" key="5">
    <source>
        <dbReference type="ARBA" id="ARBA00023136"/>
    </source>
</evidence>
<accession>A0A1X6WX36</accession>
<feature type="transmembrane region" description="Helical" evidence="6">
    <location>
        <begin position="184"/>
        <end position="205"/>
    </location>
</feature>